<keyword evidence="7" id="KW-0032">Aminotransferase</keyword>
<dbReference type="CDD" id="cd07377">
    <property type="entry name" value="WHTH_GntR"/>
    <property type="match status" value="1"/>
</dbReference>
<dbReference type="InterPro" id="IPR036388">
    <property type="entry name" value="WH-like_DNA-bd_sf"/>
</dbReference>
<evidence type="ECO:0000313" key="8">
    <source>
        <dbReference type="Proteomes" id="UP001597440"/>
    </source>
</evidence>
<keyword evidence="8" id="KW-1185">Reference proteome</keyword>
<dbReference type="Gene3D" id="1.10.10.10">
    <property type="entry name" value="Winged helix-like DNA-binding domain superfamily/Winged helix DNA-binding domain"/>
    <property type="match status" value="1"/>
</dbReference>
<dbReference type="PANTHER" id="PTHR46577">
    <property type="entry name" value="HTH-TYPE TRANSCRIPTIONAL REGULATORY PROTEIN GABR"/>
    <property type="match status" value="1"/>
</dbReference>
<dbReference type="GO" id="GO:0008483">
    <property type="term" value="F:transaminase activity"/>
    <property type="evidence" value="ECO:0007669"/>
    <property type="project" value="UniProtKB-KW"/>
</dbReference>
<evidence type="ECO:0000256" key="2">
    <source>
        <dbReference type="ARBA" id="ARBA00022898"/>
    </source>
</evidence>
<dbReference type="CDD" id="cd00609">
    <property type="entry name" value="AAT_like"/>
    <property type="match status" value="1"/>
</dbReference>
<accession>A0ABW5L5Z5</accession>
<dbReference type="SUPFAM" id="SSF53383">
    <property type="entry name" value="PLP-dependent transferases"/>
    <property type="match status" value="1"/>
</dbReference>
<dbReference type="InterPro" id="IPR004839">
    <property type="entry name" value="Aminotransferase_I/II_large"/>
</dbReference>
<evidence type="ECO:0000256" key="4">
    <source>
        <dbReference type="ARBA" id="ARBA00023125"/>
    </source>
</evidence>
<comment type="similarity">
    <text evidence="1">In the C-terminal section; belongs to the class-I pyridoxal-phosphate-dependent aminotransferase family.</text>
</comment>
<gene>
    <name evidence="7" type="ORF">ACFSQW_12895</name>
</gene>
<dbReference type="Pfam" id="PF00392">
    <property type="entry name" value="GntR"/>
    <property type="match status" value="1"/>
</dbReference>
<dbReference type="InterPro" id="IPR051446">
    <property type="entry name" value="HTH_trans_reg/aminotransferase"/>
</dbReference>
<keyword evidence="7" id="KW-0808">Transferase</keyword>
<dbReference type="SUPFAM" id="SSF46785">
    <property type="entry name" value="Winged helix' DNA-binding domain"/>
    <property type="match status" value="1"/>
</dbReference>
<dbReference type="EMBL" id="JBHULD010000014">
    <property type="protein sequence ID" value="MFD2555297.1"/>
    <property type="molecule type" value="Genomic_DNA"/>
</dbReference>
<comment type="caution">
    <text evidence="7">The sequence shown here is derived from an EMBL/GenBank/DDBJ whole genome shotgun (WGS) entry which is preliminary data.</text>
</comment>
<dbReference type="InterPro" id="IPR015424">
    <property type="entry name" value="PyrdxlP-dep_Trfase"/>
</dbReference>
<proteinExistence type="inferred from homology"/>
<feature type="domain" description="HTH gntR-type" evidence="6">
    <location>
        <begin position="3"/>
        <end position="71"/>
    </location>
</feature>
<reference evidence="8" key="1">
    <citation type="journal article" date="2019" name="Int. J. Syst. Evol. Microbiol.">
        <title>The Global Catalogue of Microorganisms (GCM) 10K type strain sequencing project: providing services to taxonomists for standard genome sequencing and annotation.</title>
        <authorList>
            <consortium name="The Broad Institute Genomics Platform"/>
            <consortium name="The Broad Institute Genome Sequencing Center for Infectious Disease"/>
            <person name="Wu L."/>
            <person name="Ma J."/>
        </authorList>
    </citation>
    <scope>NUCLEOTIDE SEQUENCE [LARGE SCALE GENOMIC DNA]</scope>
    <source>
        <strain evidence="8">KCTC 52298</strain>
    </source>
</reference>
<protein>
    <submittedName>
        <fullName evidence="7">PLP-dependent aminotransferase family protein</fullName>
    </submittedName>
</protein>
<dbReference type="RefSeq" id="WP_210353652.1">
    <property type="nucleotide sequence ID" value="NZ_JAEQMU010000001.1"/>
</dbReference>
<name>A0ABW5L5Z5_9SPHI</name>
<dbReference type="Proteomes" id="UP001597440">
    <property type="component" value="Unassembled WGS sequence"/>
</dbReference>
<sequence>MGAYKFEVFTKAIAQNIKDGVFKAGYKLPSVRMLKEQYGLSISTVQSGYDYLVLSGLVDNVPKSGYYVRSQSVVSVSEQGKRRPVIRDATFKKHLGLTTRSNDRGRLSEFNVAAPGDLLVPQKLLLRTMQQVIREQGTNLLRYYPASGSMDLKSNIAQRAAAYQTILHPEELFVTDGGLQALYIALASVCVAGDVVAIETPCVFSVLEIIRVLKLKVIEIPTLVDVGFDIDFFNKACVNSPIKAVVVTPNFHNPTGSLLSDDQKKRLLDIIVYYGIALIENDICGDLYFHGKRPSTIKGMDKSGLVMSYSSYSKTLAPGIRVGWLAAGKFTQRAEQIRFALGSTVSPIYQETVSRLLSNSSYDRHLRTFRMQLARNAYTAIHLISSYLPQGTVVQPPRGGYNLWVQLPLNTDMEAFYKHCEEVAIRFTPGFTFSFSGNFDTCFRMVFADNFSDQKKEAIQRLGERLG</sequence>
<evidence type="ECO:0000256" key="3">
    <source>
        <dbReference type="ARBA" id="ARBA00023015"/>
    </source>
</evidence>
<dbReference type="SMART" id="SM00345">
    <property type="entry name" value="HTH_GNTR"/>
    <property type="match status" value="1"/>
</dbReference>
<keyword evidence="3" id="KW-0805">Transcription regulation</keyword>
<dbReference type="InterPro" id="IPR000524">
    <property type="entry name" value="Tscrpt_reg_HTH_GntR"/>
</dbReference>
<dbReference type="PANTHER" id="PTHR46577:SF1">
    <property type="entry name" value="HTH-TYPE TRANSCRIPTIONAL REGULATORY PROTEIN GABR"/>
    <property type="match status" value="1"/>
</dbReference>
<keyword evidence="5" id="KW-0804">Transcription</keyword>
<dbReference type="Pfam" id="PF00155">
    <property type="entry name" value="Aminotran_1_2"/>
    <property type="match status" value="1"/>
</dbReference>
<evidence type="ECO:0000256" key="1">
    <source>
        <dbReference type="ARBA" id="ARBA00005384"/>
    </source>
</evidence>
<keyword evidence="2" id="KW-0663">Pyridoxal phosphate</keyword>
<dbReference type="PROSITE" id="PS50949">
    <property type="entry name" value="HTH_GNTR"/>
    <property type="match status" value="1"/>
</dbReference>
<dbReference type="Gene3D" id="3.90.1150.10">
    <property type="entry name" value="Aspartate Aminotransferase, domain 1"/>
    <property type="match status" value="1"/>
</dbReference>
<dbReference type="InterPro" id="IPR015422">
    <property type="entry name" value="PyrdxlP-dep_Trfase_small"/>
</dbReference>
<evidence type="ECO:0000313" key="7">
    <source>
        <dbReference type="EMBL" id="MFD2555297.1"/>
    </source>
</evidence>
<evidence type="ECO:0000259" key="6">
    <source>
        <dbReference type="PROSITE" id="PS50949"/>
    </source>
</evidence>
<dbReference type="InterPro" id="IPR015421">
    <property type="entry name" value="PyrdxlP-dep_Trfase_major"/>
</dbReference>
<dbReference type="InterPro" id="IPR036390">
    <property type="entry name" value="WH_DNA-bd_sf"/>
</dbReference>
<dbReference type="Gene3D" id="3.40.640.10">
    <property type="entry name" value="Type I PLP-dependent aspartate aminotransferase-like (Major domain)"/>
    <property type="match status" value="1"/>
</dbReference>
<organism evidence="7 8">
    <name type="scientific">Sphingobacterium tabacisoli</name>
    <dbReference type="NCBI Taxonomy" id="2044855"/>
    <lineage>
        <taxon>Bacteria</taxon>
        <taxon>Pseudomonadati</taxon>
        <taxon>Bacteroidota</taxon>
        <taxon>Sphingobacteriia</taxon>
        <taxon>Sphingobacteriales</taxon>
        <taxon>Sphingobacteriaceae</taxon>
        <taxon>Sphingobacterium</taxon>
    </lineage>
</organism>
<keyword evidence="4" id="KW-0238">DNA-binding</keyword>
<evidence type="ECO:0000256" key="5">
    <source>
        <dbReference type="ARBA" id="ARBA00023163"/>
    </source>
</evidence>